<evidence type="ECO:0000313" key="3">
    <source>
        <dbReference type="EMBL" id="OUM20881.1"/>
    </source>
</evidence>
<evidence type="ECO:0000256" key="1">
    <source>
        <dbReference type="ARBA" id="ARBA00023125"/>
    </source>
</evidence>
<dbReference type="SMART" id="SM00530">
    <property type="entry name" value="HTH_XRE"/>
    <property type="match status" value="1"/>
</dbReference>
<dbReference type="GO" id="GO:0003677">
    <property type="term" value="F:DNA binding"/>
    <property type="evidence" value="ECO:0007669"/>
    <property type="project" value="UniProtKB-KW"/>
</dbReference>
<dbReference type="CDD" id="cd00093">
    <property type="entry name" value="HTH_XRE"/>
    <property type="match status" value="1"/>
</dbReference>
<dbReference type="GO" id="GO:0005829">
    <property type="term" value="C:cytosol"/>
    <property type="evidence" value="ECO:0007669"/>
    <property type="project" value="TreeGrafter"/>
</dbReference>
<dbReference type="SUPFAM" id="SSF47413">
    <property type="entry name" value="lambda repressor-like DNA-binding domains"/>
    <property type="match status" value="1"/>
</dbReference>
<name>A0A252F552_9FIRM</name>
<dbReference type="EMBL" id="NHOC01000004">
    <property type="protein sequence ID" value="OUM20881.1"/>
    <property type="molecule type" value="Genomic_DNA"/>
</dbReference>
<accession>A0A252F552</accession>
<dbReference type="InterPro" id="IPR010982">
    <property type="entry name" value="Lambda_DNA-bd_dom_sf"/>
</dbReference>
<dbReference type="AlphaFoldDB" id="A0A252F552"/>
<evidence type="ECO:0000313" key="4">
    <source>
        <dbReference type="Proteomes" id="UP000194903"/>
    </source>
</evidence>
<sequence>MWEVIVIDSQKQKITAETGQRIRHFRQLRGISQEALALKIGMSPAYLGHLERGLKCPTIDTLHRITDALGISLSDFFSCDNLDSTREQETRIQLAMRQIPPHKMEHIVKIIEELAALYKDETGTA</sequence>
<dbReference type="InterPro" id="IPR050807">
    <property type="entry name" value="TransReg_Diox_bact_type"/>
</dbReference>
<dbReference type="PANTHER" id="PTHR46797:SF1">
    <property type="entry name" value="METHYLPHOSPHONATE SYNTHASE"/>
    <property type="match status" value="1"/>
</dbReference>
<organism evidence="3 4">
    <name type="scientific">Butyricicoccus porcorum</name>
    <dbReference type="NCBI Taxonomy" id="1945634"/>
    <lineage>
        <taxon>Bacteria</taxon>
        <taxon>Bacillati</taxon>
        <taxon>Bacillota</taxon>
        <taxon>Clostridia</taxon>
        <taxon>Eubacteriales</taxon>
        <taxon>Butyricicoccaceae</taxon>
        <taxon>Butyricicoccus</taxon>
    </lineage>
</organism>
<dbReference type="InterPro" id="IPR001387">
    <property type="entry name" value="Cro/C1-type_HTH"/>
</dbReference>
<dbReference type="Gene3D" id="1.10.260.40">
    <property type="entry name" value="lambda repressor-like DNA-binding domains"/>
    <property type="match status" value="1"/>
</dbReference>
<dbReference type="Pfam" id="PF01381">
    <property type="entry name" value="HTH_3"/>
    <property type="match status" value="1"/>
</dbReference>
<keyword evidence="1" id="KW-0238">DNA-binding</keyword>
<evidence type="ECO:0000259" key="2">
    <source>
        <dbReference type="PROSITE" id="PS50943"/>
    </source>
</evidence>
<dbReference type="PROSITE" id="PS50943">
    <property type="entry name" value="HTH_CROC1"/>
    <property type="match status" value="1"/>
</dbReference>
<comment type="caution">
    <text evidence="3">The sequence shown here is derived from an EMBL/GenBank/DDBJ whole genome shotgun (WGS) entry which is preliminary data.</text>
</comment>
<dbReference type="PANTHER" id="PTHR46797">
    <property type="entry name" value="HTH-TYPE TRANSCRIPTIONAL REGULATOR"/>
    <property type="match status" value="1"/>
</dbReference>
<gene>
    <name evidence="3" type="ORF">CBW42_04630</name>
</gene>
<dbReference type="OrthoDB" id="371153at2"/>
<dbReference type="Proteomes" id="UP000194903">
    <property type="component" value="Unassembled WGS sequence"/>
</dbReference>
<dbReference type="GO" id="GO:0003700">
    <property type="term" value="F:DNA-binding transcription factor activity"/>
    <property type="evidence" value="ECO:0007669"/>
    <property type="project" value="TreeGrafter"/>
</dbReference>
<protein>
    <recommendedName>
        <fullName evidence="2">HTH cro/C1-type domain-containing protein</fullName>
    </recommendedName>
</protein>
<reference evidence="3 4" key="1">
    <citation type="submission" date="2017-05" db="EMBL/GenBank/DDBJ databases">
        <title>Butyricicoccus porcorum sp. nov. a butyrate-producing bacterium from the swine intestinal tract.</title>
        <authorList>
            <person name="Trachsel J."/>
            <person name="Humphrey S."/>
            <person name="Allen H.K."/>
        </authorList>
    </citation>
    <scope>NUCLEOTIDE SEQUENCE [LARGE SCALE GENOMIC DNA]</scope>
    <source>
        <strain evidence="3">BB10</strain>
    </source>
</reference>
<proteinExistence type="predicted"/>
<keyword evidence="4" id="KW-1185">Reference proteome</keyword>
<feature type="domain" description="HTH cro/C1-type" evidence="2">
    <location>
        <begin position="22"/>
        <end position="76"/>
    </location>
</feature>